<dbReference type="EMBL" id="AGNL01035806">
    <property type="protein sequence ID" value="EJK54441.1"/>
    <property type="molecule type" value="Genomic_DNA"/>
</dbReference>
<proteinExistence type="predicted"/>
<protein>
    <submittedName>
        <fullName evidence="2">Uncharacterized protein</fullName>
    </submittedName>
</protein>
<evidence type="ECO:0000256" key="1">
    <source>
        <dbReference type="SAM" id="MobiDB-lite"/>
    </source>
</evidence>
<feature type="compositionally biased region" description="Basic residues" evidence="1">
    <location>
        <begin position="541"/>
        <end position="555"/>
    </location>
</feature>
<reference evidence="2 3" key="1">
    <citation type="journal article" date="2012" name="Genome Biol.">
        <title>Genome and low-iron response of an oceanic diatom adapted to chronic iron limitation.</title>
        <authorList>
            <person name="Lommer M."/>
            <person name="Specht M."/>
            <person name="Roy A.S."/>
            <person name="Kraemer L."/>
            <person name="Andreson R."/>
            <person name="Gutowska M.A."/>
            <person name="Wolf J."/>
            <person name="Bergner S.V."/>
            <person name="Schilhabel M.B."/>
            <person name="Klostermeier U.C."/>
            <person name="Beiko R.G."/>
            <person name="Rosenstiel P."/>
            <person name="Hippler M."/>
            <person name="Laroche J."/>
        </authorList>
    </citation>
    <scope>NUCLEOTIDE SEQUENCE [LARGE SCALE GENOMIC DNA]</scope>
    <source>
        <strain evidence="2 3">CCMP1005</strain>
    </source>
</reference>
<organism evidence="2 3">
    <name type="scientific">Thalassiosira oceanica</name>
    <name type="common">Marine diatom</name>
    <dbReference type="NCBI Taxonomy" id="159749"/>
    <lineage>
        <taxon>Eukaryota</taxon>
        <taxon>Sar</taxon>
        <taxon>Stramenopiles</taxon>
        <taxon>Ochrophyta</taxon>
        <taxon>Bacillariophyta</taxon>
        <taxon>Coscinodiscophyceae</taxon>
        <taxon>Thalassiosirophycidae</taxon>
        <taxon>Thalassiosirales</taxon>
        <taxon>Thalassiosiraceae</taxon>
        <taxon>Thalassiosira</taxon>
    </lineage>
</organism>
<dbReference type="Proteomes" id="UP000266841">
    <property type="component" value="Unassembled WGS sequence"/>
</dbReference>
<evidence type="ECO:0000313" key="3">
    <source>
        <dbReference type="Proteomes" id="UP000266841"/>
    </source>
</evidence>
<comment type="caution">
    <text evidence="2">The sequence shown here is derived from an EMBL/GenBank/DDBJ whole genome shotgun (WGS) entry which is preliminary data.</text>
</comment>
<feature type="compositionally biased region" description="Basic and acidic residues" evidence="1">
    <location>
        <begin position="313"/>
        <end position="326"/>
    </location>
</feature>
<sequence>MPATFRRPFPHTTELTGYRRQRLDDQRPHPHGHYRSERDFYRVAASHQGFCGGYWTGEAVDRHDLVRLEPSQLQQNGLGLCLGDQIAVLHKGRWVAGFVGVIGDPDDAWSTMLSAPAVSYEQNGDLTALPLDDPARSRIPTSLRTTLVLEAVEFQHLFWEGLPLPRRGNNPKITCIPPPNEPFIDITVSVADGQGISGRLLDERQLLTDPRNWRNNFCCSYDVVRVFRSELHFLREIDGATVVINRETKEVLRRLSTSPSQQEAFLLRMPVQRRYPEESVGRNYGRSGHRDGLYGSRSQREPSRNQWSASRMPSDDSSNRSCRQEAPRFTFSGGTFRGCPVGPNYKPASKSQKPVAELKSASKSETAVESEPMVELKPVVKSKPAVVSEPVVESKPAVASTPALASKPVVKSKPAVAPTSVVNPKSADGPVSSFLKFVQSLADPTPAAAVPKPAVKSPSVVQSTPAVKSKSDIDSESLVAPPPVVELPPRPAAAPDQHDAIGFAEGWTSRTSRARREPSPTSDDLHSLAVAECVKKYVKVQQCHKPRPRPRRLRATSHASKKDGDQFHAARQTSLPVGTTARRQFDGRSLDRRDERCRGKSGRPPSTRPPSATFMASDDEVFFRDDGLAYRWGALSMDPKLVGSFSHSSLTLVADPLVESAVTPVSVPTTPRVRKPLTITKPPSVTSTTATPVVPAPISAEHIGDVPPPPTVLGHHSPEGVGDVEDRVPEGAVGSTVDPSAVASTKAAVDIGSRRASAAPAIVSEGARAEQGPIGGAVSPGDAIRRFFHGNLPWT</sequence>
<feature type="compositionally biased region" description="Basic and acidic residues" evidence="1">
    <location>
        <begin position="288"/>
        <end position="303"/>
    </location>
</feature>
<dbReference type="eggNOG" id="ENOG502QSXX">
    <property type="taxonomic scope" value="Eukaryota"/>
</dbReference>
<feature type="region of interest" description="Disordered" evidence="1">
    <location>
        <begin position="277"/>
        <end position="369"/>
    </location>
</feature>
<gene>
    <name evidence="2" type="ORF">THAOC_25929</name>
</gene>
<accession>K0S044</accession>
<feature type="compositionally biased region" description="Pro residues" evidence="1">
    <location>
        <begin position="480"/>
        <end position="492"/>
    </location>
</feature>
<feature type="region of interest" description="Disordered" evidence="1">
    <location>
        <begin position="541"/>
        <end position="613"/>
    </location>
</feature>
<feature type="region of interest" description="Disordered" evidence="1">
    <location>
        <begin position="16"/>
        <end position="36"/>
    </location>
</feature>
<dbReference type="AlphaFoldDB" id="K0S044"/>
<feature type="compositionally biased region" description="Low complexity" evidence="1">
    <location>
        <begin position="449"/>
        <end position="461"/>
    </location>
</feature>
<feature type="compositionally biased region" description="Basic and acidic residues" evidence="1">
    <location>
        <begin position="514"/>
        <end position="524"/>
    </location>
</feature>
<keyword evidence="3" id="KW-1185">Reference proteome</keyword>
<feature type="compositionally biased region" description="Basic and acidic residues" evidence="1">
    <location>
        <begin position="583"/>
        <end position="598"/>
    </location>
</feature>
<feature type="region of interest" description="Disordered" evidence="1">
    <location>
        <begin position="449"/>
        <end position="524"/>
    </location>
</feature>
<feature type="region of interest" description="Disordered" evidence="1">
    <location>
        <begin position="699"/>
        <end position="740"/>
    </location>
</feature>
<feature type="compositionally biased region" description="Basic and acidic residues" evidence="1">
    <location>
        <begin position="21"/>
        <end position="36"/>
    </location>
</feature>
<name>K0S044_THAOC</name>
<evidence type="ECO:0000313" key="2">
    <source>
        <dbReference type="EMBL" id="EJK54441.1"/>
    </source>
</evidence>